<reference evidence="2" key="1">
    <citation type="journal article" date="2019" name="Int. J. Syst. Evol. Microbiol.">
        <title>The Global Catalogue of Microorganisms (GCM) 10K type strain sequencing project: providing services to taxonomists for standard genome sequencing and annotation.</title>
        <authorList>
            <consortium name="The Broad Institute Genomics Platform"/>
            <consortium name="The Broad Institute Genome Sequencing Center for Infectious Disease"/>
            <person name="Wu L."/>
            <person name="Ma J."/>
        </authorList>
    </citation>
    <scope>NUCLEOTIDE SEQUENCE [LARGE SCALE GENOMIC DNA]</scope>
    <source>
        <strain evidence="2">KCTC 42805</strain>
    </source>
</reference>
<gene>
    <name evidence="1" type="ORF">ACFSUS_00145</name>
</gene>
<evidence type="ECO:0000313" key="1">
    <source>
        <dbReference type="EMBL" id="MFD2569021.1"/>
    </source>
</evidence>
<keyword evidence="2" id="KW-1185">Reference proteome</keyword>
<evidence type="ECO:0000313" key="2">
    <source>
        <dbReference type="Proteomes" id="UP001597469"/>
    </source>
</evidence>
<dbReference type="EMBL" id="JBHULN010000001">
    <property type="protein sequence ID" value="MFD2569021.1"/>
    <property type="molecule type" value="Genomic_DNA"/>
</dbReference>
<comment type="caution">
    <text evidence="1">The sequence shown here is derived from an EMBL/GenBank/DDBJ whole genome shotgun (WGS) entry which is preliminary data.</text>
</comment>
<organism evidence="1 2">
    <name type="scientific">Spirosoma soli</name>
    <dbReference type="NCBI Taxonomy" id="1770529"/>
    <lineage>
        <taxon>Bacteria</taxon>
        <taxon>Pseudomonadati</taxon>
        <taxon>Bacteroidota</taxon>
        <taxon>Cytophagia</taxon>
        <taxon>Cytophagales</taxon>
        <taxon>Cytophagaceae</taxon>
        <taxon>Spirosoma</taxon>
    </lineage>
</organism>
<accession>A0ABW5LYB7</accession>
<sequence>MLLLTLMNNHLLRPANGCVSTRFVVMLFLLAATLWGCDTVQPLQPQPPKGPYLSRVVEKRFTPLDSVSITSLYNPQEQLLEEQYTSQYLRRAYSLLCLYTPTNLANGQDINNEFRIYRLDDRQRVVGIKQYFSKTVNYWEVRESDSLIYQGEVLIGQLHQDFFFYADRIGYGNRYPLWVTKRRFTYDSQKRVIEEQDSVYLTHDFPVGSKVIHPAPAKYQFTNRTTYEYNDKNEVIRKTTVSGADENPTLTFSNGWSLYYQISPAYSTYSRSWTGRLLSGTTTYSYEHNADGRVISKQARFEDRKTKKVFISSFSYEYAL</sequence>
<name>A0ABW5LYB7_9BACT</name>
<dbReference type="Proteomes" id="UP001597469">
    <property type="component" value="Unassembled WGS sequence"/>
</dbReference>
<proteinExistence type="predicted"/>
<protein>
    <submittedName>
        <fullName evidence="1">Uncharacterized protein</fullName>
    </submittedName>
</protein>